<protein>
    <submittedName>
        <fullName evidence="6">RING finger protein</fullName>
    </submittedName>
</protein>
<dbReference type="OrthoDB" id="1433600at2759"/>
<dbReference type="InterPro" id="IPR001841">
    <property type="entry name" value="Znf_RING"/>
</dbReference>
<dbReference type="PANTHER" id="PTHR45931:SF16">
    <property type="entry name" value="RING_U-BOX SUPERFAMILY PROTEIN"/>
    <property type="match status" value="1"/>
</dbReference>
<evidence type="ECO:0000313" key="6">
    <source>
        <dbReference type="EMBL" id="PNY02936.1"/>
    </source>
</evidence>
<gene>
    <name evidence="6" type="ORF">L195_g026257</name>
</gene>
<dbReference type="PANTHER" id="PTHR45931">
    <property type="entry name" value="SI:CH211-59O9.10"/>
    <property type="match status" value="1"/>
</dbReference>
<reference evidence="6 7" key="2">
    <citation type="journal article" date="2017" name="Front. Plant Sci.">
        <title>Gene Classification and Mining of Molecular Markers Useful in Red Clover (Trifolium pratense) Breeding.</title>
        <authorList>
            <person name="Istvanek J."/>
            <person name="Dluhosova J."/>
            <person name="Dluhos P."/>
            <person name="Patkova L."/>
            <person name="Nedelnik J."/>
            <person name="Repkova J."/>
        </authorList>
    </citation>
    <scope>NUCLEOTIDE SEQUENCE [LARGE SCALE GENOMIC DNA]</scope>
    <source>
        <strain evidence="7">cv. Tatra</strain>
        <tissue evidence="6">Young leaves</tissue>
    </source>
</reference>
<dbReference type="GO" id="GO:0005634">
    <property type="term" value="C:nucleus"/>
    <property type="evidence" value="ECO:0007669"/>
    <property type="project" value="TreeGrafter"/>
</dbReference>
<sequence>MEHHGYRNINGMIPGGILHQGHGGNQPRMIMTAQDAHVIDHHFILNQHNINPVFDIDATRRRYNTSSSSAYAYNVQDGHFVFDENSHQVNHQVQPRVSTRNVSSAYAYYVQDGLFILDENISQVNQQVPTRRDIGVYANLEKITIQQVPTDSEALTCSICLVDFSVGLEAIRLPCLHLYHKDCIFEWLDRSSTCPMCRRPVLSL</sequence>
<dbReference type="PROSITE" id="PS50089">
    <property type="entry name" value="ZF_RING_2"/>
    <property type="match status" value="1"/>
</dbReference>
<dbReference type="SMART" id="SM00184">
    <property type="entry name" value="RING"/>
    <property type="match status" value="1"/>
</dbReference>
<keyword evidence="3" id="KW-0862">Zinc</keyword>
<evidence type="ECO:0000256" key="2">
    <source>
        <dbReference type="ARBA" id="ARBA00022771"/>
    </source>
</evidence>
<dbReference type="GO" id="GO:0008270">
    <property type="term" value="F:zinc ion binding"/>
    <property type="evidence" value="ECO:0007669"/>
    <property type="project" value="UniProtKB-KW"/>
</dbReference>
<name>A0A2K3NIQ9_TRIPR</name>
<dbReference type="Pfam" id="PF13639">
    <property type="entry name" value="zf-RING_2"/>
    <property type="match status" value="1"/>
</dbReference>
<organism evidence="6 7">
    <name type="scientific">Trifolium pratense</name>
    <name type="common">Red clover</name>
    <dbReference type="NCBI Taxonomy" id="57577"/>
    <lineage>
        <taxon>Eukaryota</taxon>
        <taxon>Viridiplantae</taxon>
        <taxon>Streptophyta</taxon>
        <taxon>Embryophyta</taxon>
        <taxon>Tracheophyta</taxon>
        <taxon>Spermatophyta</taxon>
        <taxon>Magnoliopsida</taxon>
        <taxon>eudicotyledons</taxon>
        <taxon>Gunneridae</taxon>
        <taxon>Pentapetalae</taxon>
        <taxon>rosids</taxon>
        <taxon>fabids</taxon>
        <taxon>Fabales</taxon>
        <taxon>Fabaceae</taxon>
        <taxon>Papilionoideae</taxon>
        <taxon>50 kb inversion clade</taxon>
        <taxon>NPAAA clade</taxon>
        <taxon>Hologalegina</taxon>
        <taxon>IRL clade</taxon>
        <taxon>Trifolieae</taxon>
        <taxon>Trifolium</taxon>
    </lineage>
</organism>
<dbReference type="InterPro" id="IPR013083">
    <property type="entry name" value="Znf_RING/FYVE/PHD"/>
</dbReference>
<evidence type="ECO:0000256" key="3">
    <source>
        <dbReference type="ARBA" id="ARBA00022833"/>
    </source>
</evidence>
<dbReference type="EMBL" id="ASHM01021997">
    <property type="protein sequence ID" value="PNY02936.1"/>
    <property type="molecule type" value="Genomic_DNA"/>
</dbReference>
<keyword evidence="1" id="KW-0479">Metal-binding</keyword>
<dbReference type="Proteomes" id="UP000236291">
    <property type="component" value="Unassembled WGS sequence"/>
</dbReference>
<dbReference type="Gene3D" id="3.30.40.10">
    <property type="entry name" value="Zinc/RING finger domain, C3HC4 (zinc finger)"/>
    <property type="match status" value="1"/>
</dbReference>
<dbReference type="GO" id="GO:0061630">
    <property type="term" value="F:ubiquitin protein ligase activity"/>
    <property type="evidence" value="ECO:0007669"/>
    <property type="project" value="TreeGrafter"/>
</dbReference>
<accession>A0A2K3NIQ9</accession>
<evidence type="ECO:0000256" key="4">
    <source>
        <dbReference type="PROSITE-ProRule" id="PRU00175"/>
    </source>
</evidence>
<dbReference type="GO" id="GO:0006511">
    <property type="term" value="P:ubiquitin-dependent protein catabolic process"/>
    <property type="evidence" value="ECO:0007669"/>
    <property type="project" value="TreeGrafter"/>
</dbReference>
<keyword evidence="2 4" id="KW-0863">Zinc-finger</keyword>
<feature type="domain" description="RING-type" evidence="5">
    <location>
        <begin position="157"/>
        <end position="198"/>
    </location>
</feature>
<dbReference type="SUPFAM" id="SSF57850">
    <property type="entry name" value="RING/U-box"/>
    <property type="match status" value="1"/>
</dbReference>
<evidence type="ECO:0000313" key="7">
    <source>
        <dbReference type="Proteomes" id="UP000236291"/>
    </source>
</evidence>
<dbReference type="InterPro" id="IPR051834">
    <property type="entry name" value="RING_finger_E3_ligase"/>
</dbReference>
<dbReference type="STRING" id="57577.A0A2K3NIQ9"/>
<evidence type="ECO:0000256" key="1">
    <source>
        <dbReference type="ARBA" id="ARBA00022723"/>
    </source>
</evidence>
<dbReference type="CDD" id="cd16454">
    <property type="entry name" value="RING-H2_PA-TM-RING"/>
    <property type="match status" value="1"/>
</dbReference>
<dbReference type="AlphaFoldDB" id="A0A2K3NIQ9"/>
<comment type="caution">
    <text evidence="6">The sequence shown here is derived from an EMBL/GenBank/DDBJ whole genome shotgun (WGS) entry which is preliminary data.</text>
</comment>
<evidence type="ECO:0000259" key="5">
    <source>
        <dbReference type="PROSITE" id="PS50089"/>
    </source>
</evidence>
<proteinExistence type="predicted"/>
<reference evidence="6 7" key="1">
    <citation type="journal article" date="2014" name="Am. J. Bot.">
        <title>Genome assembly and annotation for red clover (Trifolium pratense; Fabaceae).</title>
        <authorList>
            <person name="Istvanek J."/>
            <person name="Jaros M."/>
            <person name="Krenek A."/>
            <person name="Repkova J."/>
        </authorList>
    </citation>
    <scope>NUCLEOTIDE SEQUENCE [LARGE SCALE GENOMIC DNA]</scope>
    <source>
        <strain evidence="7">cv. Tatra</strain>
        <tissue evidence="6">Young leaves</tissue>
    </source>
</reference>